<dbReference type="OrthoDB" id="9812295at2"/>
<dbReference type="EMBL" id="PDEP01000011">
    <property type="protein sequence ID" value="PEN05818.1"/>
    <property type="molecule type" value="Genomic_DNA"/>
</dbReference>
<dbReference type="RefSeq" id="WP_098062880.1">
    <property type="nucleotide sequence ID" value="NZ_PDEP01000011.1"/>
</dbReference>
<keyword evidence="3" id="KW-1185">Reference proteome</keyword>
<dbReference type="InterPro" id="IPR029039">
    <property type="entry name" value="Flavoprotein-like_sf"/>
</dbReference>
<reference evidence="2 3" key="1">
    <citation type="submission" date="2017-10" db="EMBL/GenBank/DDBJ databases">
        <title>Draft genome of Longimonas halophila.</title>
        <authorList>
            <person name="Goh K.M."/>
            <person name="Shamsir M.S."/>
            <person name="Lim S.W."/>
        </authorList>
    </citation>
    <scope>NUCLEOTIDE SEQUENCE [LARGE SCALE GENOMIC DNA]</scope>
    <source>
        <strain evidence="2 3">KCTC 42399</strain>
    </source>
</reference>
<gene>
    <name evidence="2" type="ORF">CRI93_11605</name>
</gene>
<name>A0A2H3P5B8_9BACT</name>
<dbReference type="PANTHER" id="PTHR30543">
    <property type="entry name" value="CHROMATE REDUCTASE"/>
    <property type="match status" value="1"/>
</dbReference>
<dbReference type="PANTHER" id="PTHR30543:SF21">
    <property type="entry name" value="NAD(P)H-DEPENDENT FMN REDUCTASE LOT6"/>
    <property type="match status" value="1"/>
</dbReference>
<sequence length="185" mass="19909">MDTESFSVLGIAGSLRQESYNRALLRAARDIAPDTLSISIFDLDDVPLYNADVEAEGLPEAVSDLGAALRESDGLLIATPEYNHGVPAVTKNAIDWLSRPPREAPIGAVPTAIMGASPGSTGTARAQSQLRPSLDAVNALCMPQPQMLMARAHEKFDDGALIDKATRDYLTRFLNAFSDWIARVQ</sequence>
<comment type="caution">
    <text evidence="2">The sequence shown here is derived from an EMBL/GenBank/DDBJ whole genome shotgun (WGS) entry which is preliminary data.</text>
</comment>
<dbReference type="SUPFAM" id="SSF52218">
    <property type="entry name" value="Flavoproteins"/>
    <property type="match status" value="1"/>
</dbReference>
<dbReference type="Pfam" id="PF03358">
    <property type="entry name" value="FMN_red"/>
    <property type="match status" value="1"/>
</dbReference>
<dbReference type="Proteomes" id="UP000221024">
    <property type="component" value="Unassembled WGS sequence"/>
</dbReference>
<dbReference type="GO" id="GO:0010181">
    <property type="term" value="F:FMN binding"/>
    <property type="evidence" value="ECO:0007669"/>
    <property type="project" value="TreeGrafter"/>
</dbReference>
<dbReference type="Gene3D" id="3.40.50.360">
    <property type="match status" value="1"/>
</dbReference>
<dbReference type="InterPro" id="IPR005025">
    <property type="entry name" value="FMN_Rdtase-like_dom"/>
</dbReference>
<accession>A0A2H3P5B8</accession>
<evidence type="ECO:0000313" key="3">
    <source>
        <dbReference type="Proteomes" id="UP000221024"/>
    </source>
</evidence>
<dbReference type="AlphaFoldDB" id="A0A2H3P5B8"/>
<dbReference type="InterPro" id="IPR050712">
    <property type="entry name" value="NAD(P)H-dep_reductase"/>
</dbReference>
<evidence type="ECO:0000259" key="1">
    <source>
        <dbReference type="Pfam" id="PF03358"/>
    </source>
</evidence>
<dbReference type="GO" id="GO:0016491">
    <property type="term" value="F:oxidoreductase activity"/>
    <property type="evidence" value="ECO:0007669"/>
    <property type="project" value="InterPro"/>
</dbReference>
<dbReference type="GO" id="GO:0005829">
    <property type="term" value="C:cytosol"/>
    <property type="evidence" value="ECO:0007669"/>
    <property type="project" value="TreeGrafter"/>
</dbReference>
<organism evidence="2 3">
    <name type="scientific">Longimonas halophila</name>
    <dbReference type="NCBI Taxonomy" id="1469170"/>
    <lineage>
        <taxon>Bacteria</taxon>
        <taxon>Pseudomonadati</taxon>
        <taxon>Rhodothermota</taxon>
        <taxon>Rhodothermia</taxon>
        <taxon>Rhodothermales</taxon>
        <taxon>Salisaetaceae</taxon>
        <taxon>Longimonas</taxon>
    </lineage>
</organism>
<proteinExistence type="predicted"/>
<protein>
    <submittedName>
        <fullName evidence="2">FMN reductase</fullName>
    </submittedName>
</protein>
<evidence type="ECO:0000313" key="2">
    <source>
        <dbReference type="EMBL" id="PEN05818.1"/>
    </source>
</evidence>
<feature type="domain" description="NADPH-dependent FMN reductase-like" evidence="1">
    <location>
        <begin position="7"/>
        <end position="153"/>
    </location>
</feature>